<dbReference type="Proteomes" id="UP000287798">
    <property type="component" value="Unassembled WGS sequence"/>
</dbReference>
<reference evidence="2 3" key="1">
    <citation type="journal article" date="2010" name="Int. J. Syst. Evol. Microbiol.">
        <title>Thiohalobacter thiocyanaticus gen. nov., sp. nov., a moderately halophilic, sulfur-oxidizing gammaproteobacterium from hypersaline lakes, that utilizes thiocyanate.</title>
        <authorList>
            <person name="Sorokin D.Y."/>
            <person name="Kovaleva O.L."/>
            <person name="Tourova T.P."/>
            <person name="Muyzer G."/>
        </authorList>
    </citation>
    <scope>NUCLEOTIDE SEQUENCE [LARGE SCALE GENOMIC DNA]</scope>
    <source>
        <strain evidence="2 3">Hrh1</strain>
    </source>
</reference>
<keyword evidence="3" id="KW-1185">Reference proteome</keyword>
<name>A0A426QH42_9GAMM</name>
<evidence type="ECO:0000256" key="1">
    <source>
        <dbReference type="SAM" id="Phobius"/>
    </source>
</evidence>
<dbReference type="PANTHER" id="PTHR35519">
    <property type="entry name" value="MEMBRANE PROTEINS"/>
    <property type="match status" value="1"/>
</dbReference>
<keyword evidence="1" id="KW-1133">Transmembrane helix</keyword>
<accession>A0A426QH42</accession>
<dbReference type="PANTHER" id="PTHR35519:SF2">
    <property type="entry name" value="PH DOMAIN PROTEIN"/>
    <property type="match status" value="1"/>
</dbReference>
<dbReference type="Pfam" id="PF13430">
    <property type="entry name" value="DUF4112"/>
    <property type="match status" value="1"/>
</dbReference>
<feature type="transmembrane region" description="Helical" evidence="1">
    <location>
        <begin position="131"/>
        <end position="159"/>
    </location>
</feature>
<dbReference type="OrthoDB" id="513552at2"/>
<evidence type="ECO:0000313" key="3">
    <source>
        <dbReference type="Proteomes" id="UP000287798"/>
    </source>
</evidence>
<proteinExistence type="predicted"/>
<keyword evidence="1" id="KW-0812">Transmembrane</keyword>
<comment type="caution">
    <text evidence="2">The sequence shown here is derived from an EMBL/GenBank/DDBJ whole genome shotgun (WGS) entry which is preliminary data.</text>
</comment>
<sequence>MIRMYGTATPDDDRHRQRAGLQRLAHLLDSAIPLPGGLRIGLDGIIGLIPGLGDVVGAALSSYIVAQAYRLGASRSVIAHMAGNIALDTLIGTIPFLGDLFDFAWKANRRNVDLLERHLAQPRQTRRQSSLLIVGVTAGGVILLLGIVYLLVALVHWMWTSLSS</sequence>
<keyword evidence="1" id="KW-0472">Membrane</keyword>
<evidence type="ECO:0000313" key="2">
    <source>
        <dbReference type="EMBL" id="RRQ21071.1"/>
    </source>
</evidence>
<dbReference type="InterPro" id="IPR025187">
    <property type="entry name" value="DUF4112"/>
</dbReference>
<protein>
    <submittedName>
        <fullName evidence="2">DUF4112 domain-containing protein</fullName>
    </submittedName>
</protein>
<organism evidence="2 3">
    <name type="scientific">Thiohalobacter thiocyanaticus</name>
    <dbReference type="NCBI Taxonomy" id="585455"/>
    <lineage>
        <taxon>Bacteria</taxon>
        <taxon>Pseudomonadati</taxon>
        <taxon>Pseudomonadota</taxon>
        <taxon>Gammaproteobacteria</taxon>
        <taxon>Thiohalobacterales</taxon>
        <taxon>Thiohalobacteraceae</taxon>
        <taxon>Thiohalobacter</taxon>
    </lineage>
</organism>
<dbReference type="EMBL" id="QZMU01000001">
    <property type="protein sequence ID" value="RRQ21071.1"/>
    <property type="molecule type" value="Genomic_DNA"/>
</dbReference>
<gene>
    <name evidence="2" type="ORF">D6C00_03240</name>
</gene>
<dbReference type="AlphaFoldDB" id="A0A426QH42"/>